<name>X1SB79_9ZZZZ</name>
<dbReference type="EMBL" id="BARW01009115">
    <property type="protein sequence ID" value="GAI76371.1"/>
    <property type="molecule type" value="Genomic_DNA"/>
</dbReference>
<sequence length="127" mass="13192">AVKADAGLPVATITFIIDGGGSVITTGQKGHLEIPFACTINRVTMLADRAGSIEVDIWKKAYATFPPADGDSITAAAPPTITTAQKSQDSTLTDWTTAITAGDILAFNVDSITGIQRVTISLKVTKT</sequence>
<organism evidence="1">
    <name type="scientific">marine sediment metagenome</name>
    <dbReference type="NCBI Taxonomy" id="412755"/>
    <lineage>
        <taxon>unclassified sequences</taxon>
        <taxon>metagenomes</taxon>
        <taxon>ecological metagenomes</taxon>
    </lineage>
</organism>
<gene>
    <name evidence="1" type="ORF">S12H4_18452</name>
</gene>
<proteinExistence type="predicted"/>
<dbReference type="AlphaFoldDB" id="X1SB79"/>
<comment type="caution">
    <text evidence="1">The sequence shown here is derived from an EMBL/GenBank/DDBJ whole genome shotgun (WGS) entry which is preliminary data.</text>
</comment>
<accession>X1SB79</accession>
<feature type="non-terminal residue" evidence="1">
    <location>
        <position position="1"/>
    </location>
</feature>
<evidence type="ECO:0000313" key="1">
    <source>
        <dbReference type="EMBL" id="GAI76371.1"/>
    </source>
</evidence>
<protein>
    <submittedName>
        <fullName evidence="1">Uncharacterized protein</fullName>
    </submittedName>
</protein>
<reference evidence="1" key="1">
    <citation type="journal article" date="2014" name="Front. Microbiol.">
        <title>High frequency of phylogenetically diverse reductive dehalogenase-homologous genes in deep subseafloor sedimentary metagenomes.</title>
        <authorList>
            <person name="Kawai M."/>
            <person name="Futagami T."/>
            <person name="Toyoda A."/>
            <person name="Takaki Y."/>
            <person name="Nishi S."/>
            <person name="Hori S."/>
            <person name="Arai W."/>
            <person name="Tsubouchi T."/>
            <person name="Morono Y."/>
            <person name="Uchiyama I."/>
            <person name="Ito T."/>
            <person name="Fujiyama A."/>
            <person name="Inagaki F."/>
            <person name="Takami H."/>
        </authorList>
    </citation>
    <scope>NUCLEOTIDE SEQUENCE</scope>
    <source>
        <strain evidence="1">Expedition CK06-06</strain>
    </source>
</reference>